<proteinExistence type="predicted"/>
<name>A0A8H7BYQ5_9FUNG</name>
<organism evidence="4 5">
    <name type="scientific">Apophysomyces ossiformis</name>
    <dbReference type="NCBI Taxonomy" id="679940"/>
    <lineage>
        <taxon>Eukaryota</taxon>
        <taxon>Fungi</taxon>
        <taxon>Fungi incertae sedis</taxon>
        <taxon>Mucoromycota</taxon>
        <taxon>Mucoromycotina</taxon>
        <taxon>Mucoromycetes</taxon>
        <taxon>Mucorales</taxon>
        <taxon>Mucorineae</taxon>
        <taxon>Mucoraceae</taxon>
        <taxon>Apophysomyces</taxon>
    </lineage>
</organism>
<evidence type="ECO:0000313" key="5">
    <source>
        <dbReference type="Proteomes" id="UP000605846"/>
    </source>
</evidence>
<evidence type="ECO:0000256" key="1">
    <source>
        <dbReference type="SAM" id="Coils"/>
    </source>
</evidence>
<dbReference type="Proteomes" id="UP000605846">
    <property type="component" value="Unassembled WGS sequence"/>
</dbReference>
<gene>
    <name evidence="4" type="ORF">EC973_007674</name>
</gene>
<feature type="region of interest" description="Disordered" evidence="2">
    <location>
        <begin position="1"/>
        <end position="24"/>
    </location>
</feature>
<keyword evidence="1" id="KW-0175">Coiled coil</keyword>
<dbReference type="GO" id="GO:0003682">
    <property type="term" value="F:chromatin binding"/>
    <property type="evidence" value="ECO:0007669"/>
    <property type="project" value="TreeGrafter"/>
</dbReference>
<dbReference type="EMBL" id="JABAYA010000006">
    <property type="protein sequence ID" value="KAF7731843.1"/>
    <property type="molecule type" value="Genomic_DNA"/>
</dbReference>
<accession>A0A8H7BYQ5</accession>
<evidence type="ECO:0000259" key="3">
    <source>
        <dbReference type="PROSITE" id="PS50192"/>
    </source>
</evidence>
<dbReference type="PANTHER" id="PTHR43941:SF1">
    <property type="entry name" value="STRUCTURAL MAINTENANCE OF CHROMOSOMES PROTEIN 2"/>
    <property type="match status" value="1"/>
</dbReference>
<dbReference type="AlphaFoldDB" id="A0A8H7BYQ5"/>
<dbReference type="OrthoDB" id="2255287at2759"/>
<dbReference type="GO" id="GO:0000785">
    <property type="term" value="C:chromatin"/>
    <property type="evidence" value="ECO:0007669"/>
    <property type="project" value="TreeGrafter"/>
</dbReference>
<reference evidence="4" key="1">
    <citation type="submission" date="2020-01" db="EMBL/GenBank/DDBJ databases">
        <title>Genome Sequencing of Three Apophysomyces-Like Fungal Strains Confirms a Novel Fungal Genus in the Mucoromycota with divergent Burkholderia-like Endosymbiotic Bacteria.</title>
        <authorList>
            <person name="Stajich J.E."/>
            <person name="Macias A.M."/>
            <person name="Carter-House D."/>
            <person name="Lovett B."/>
            <person name="Kasson L.R."/>
            <person name="Berry K."/>
            <person name="Grigoriev I."/>
            <person name="Chang Y."/>
            <person name="Spatafora J."/>
            <person name="Kasson M.T."/>
        </authorList>
    </citation>
    <scope>NUCLEOTIDE SEQUENCE</scope>
    <source>
        <strain evidence="4">NRRL A-21654</strain>
    </source>
</reference>
<evidence type="ECO:0000313" key="4">
    <source>
        <dbReference type="EMBL" id="KAF7731843.1"/>
    </source>
</evidence>
<dbReference type="PANTHER" id="PTHR43941">
    <property type="entry name" value="STRUCTURAL MAINTENANCE OF CHROMOSOMES PROTEIN 2"/>
    <property type="match status" value="1"/>
</dbReference>
<dbReference type="GO" id="GO:0000796">
    <property type="term" value="C:condensin complex"/>
    <property type="evidence" value="ECO:0007669"/>
    <property type="project" value="TreeGrafter"/>
</dbReference>
<dbReference type="GO" id="GO:0000793">
    <property type="term" value="C:condensed chromosome"/>
    <property type="evidence" value="ECO:0007669"/>
    <property type="project" value="TreeGrafter"/>
</dbReference>
<keyword evidence="5" id="KW-1185">Reference proteome</keyword>
<comment type="caution">
    <text evidence="4">The sequence shown here is derived from an EMBL/GenBank/DDBJ whole genome shotgun (WGS) entry which is preliminary data.</text>
</comment>
<feature type="domain" description="T-SNARE coiled-coil homology" evidence="3">
    <location>
        <begin position="573"/>
        <end position="635"/>
    </location>
</feature>
<evidence type="ECO:0000256" key="2">
    <source>
        <dbReference type="SAM" id="MobiDB-lite"/>
    </source>
</evidence>
<dbReference type="InterPro" id="IPR000727">
    <property type="entry name" value="T_SNARE_dom"/>
</dbReference>
<dbReference type="PROSITE" id="PS50192">
    <property type="entry name" value="T_SNARE"/>
    <property type="match status" value="1"/>
</dbReference>
<feature type="coiled-coil region" evidence="1">
    <location>
        <begin position="299"/>
        <end position="505"/>
    </location>
</feature>
<protein>
    <recommendedName>
        <fullName evidence="3">t-SNARE coiled-coil homology domain-containing protein</fullName>
    </recommendedName>
</protein>
<feature type="coiled-coil region" evidence="1">
    <location>
        <begin position="88"/>
        <end position="258"/>
    </location>
</feature>
<feature type="coiled-coil region" evidence="1">
    <location>
        <begin position="541"/>
        <end position="1001"/>
    </location>
</feature>
<dbReference type="GO" id="GO:0007076">
    <property type="term" value="P:mitotic chromosome condensation"/>
    <property type="evidence" value="ECO:0007669"/>
    <property type="project" value="TreeGrafter"/>
</dbReference>
<sequence length="1010" mass="118287">MLWMQPDDIHSPHRKRPRTPSEARLSIGSLRRSTLSRSSVIRPRTSLVSVTSHGENKLALISEALNELESFIERNEVQSGKVNISELSRQCKLRLRELQRKLNQISQEDILSGDILEEARSQIAEIYEHRQDAERRASQFALERNELEHKIQDLNVSHKSNIHTLVEELARLKDTLARYERLGDIESIENENSKKKEDYERQFRLQTEKITQLEGTLRKKEKEFEQQREVEKSLTDQLNKLRSLERMSSERADRLEKEKEDKCKELDSRDTAIRQLKMDLADYKRFGDVKDLERKLLDRQNLDDQRAGKDRRIEELEGLLRQKDTEIEKKNLEINEKQAFHAHVNIQLEDIERSVQESNDKIMRLTEELEKKTDEANELQSILEKQKTELANLDKDMQAELNAKDEQIDQLKEELTKRDKNFIESTLEIENLRTHVSQQDDELAELLKTNSRVLSELDEKDDEINKLRDQLFDKHKADSDLQSALSKKNDDISKLQHQLVDLRKAHTGIQTALLEKDELISKLQHRFTDLDKENLELQSVTSEKDNQLSKLRQQLVEAKSEIQTLRKEDALATSQTKERNETIKRLEQNLTDATGQIQDLVQLLEKRNRELSNIEHKLDAVTKRLDHANSQSNAAINKVNELEHALAIKSKDIVELQKSKDALKEREEILTRDMRRKHEENERMADSIAKKDDEISELKMHVATLSRDVQQYKRNDSLIKEKTQEVRRLEATIEEQTERIYELEEKAGNISSLEEALDERAKIERYLEQELENLQNEFFGAQDEIKRLKNTISEKNDENRKLAVLCSENTEREQRIMTRLQSKEKEVQKLHDAIAEKKAEITEAKQAHADASMKLEAAVRQAKQSQERIASLEGEVEDVARAYALVEERSARISQLEHTVEMIQADLSKAIQQRCDVEEKHSVLQIRLDQSHRKIEKLEAALVSEQQSNKENVINMEQIRKRLEDEKMDLQVELRRTENNLEKERIEIRRLKDALQILSEYTQQALAERS</sequence>